<dbReference type="STRING" id="29655.A0A0K9PDH9"/>
<dbReference type="InterPro" id="IPR001611">
    <property type="entry name" value="Leu-rich_rpt"/>
</dbReference>
<proteinExistence type="predicted"/>
<dbReference type="PANTHER" id="PTHR12904:SF23">
    <property type="entry name" value="PROTEIN ZER-1 HOMOLOG"/>
    <property type="match status" value="1"/>
</dbReference>
<name>A0A0K9PDH9_ZOSMR</name>
<dbReference type="OMA" id="ADCHRIT"/>
<sequence>METVEMEESGMGVLVSLCIEAATKDIYSVQKWRRQRRTLERLPCQLGNVLFRRLLRRGILYPSLLEIFQYCVEDVDLKGETSVDAEWMAYLGAFRYLCCLNLADCRAINNASLWPITGMTTLKELDLSRCLKVTDAGIGHLLSNSNLEVLGVSETKLTSVGVMCFKSLKHLRVLDLGGLPVTDAALHSLLALTQLEKLDLWGSKITNEGACELKMFPKLTFLNLAWTFVTELPFLPSVTYLNMSNCSIYFIFNEENMGYTSRLEKLVISQAIFNKNPNEEEEAFRYLPKSNLSYLDVSKTSISNFQFLVDMKHLEHLNLKFTKLTDYLLDPIICVGENLRDLNIGSTKVTSQGISNLVGHVPKLTTLCLSHTGIDDSVLPYIGLISSLKVIDLSATFITGFANCSENYQEKSLSLTALQNLNNLEILNLEETPLRDDALHPLASLKGLKSLFLKGNFLSNASLEITSNLPNLKCLGFREALLAYSELCLFKPPKMLNVLDLRGSWILSKDEVLQLCNMFPHIEVKHELRPANISSDRYNIPGSSSSSPFRKTTKTSSSTHLHLSQLSINPNEKFADERIKYSIEELLDLQNASSSSGLPINLNTDLLKMD</sequence>
<dbReference type="AlphaFoldDB" id="A0A0K9PDH9"/>
<evidence type="ECO:0000256" key="1">
    <source>
        <dbReference type="SAM" id="MobiDB-lite"/>
    </source>
</evidence>
<feature type="region of interest" description="Disordered" evidence="1">
    <location>
        <begin position="537"/>
        <end position="562"/>
    </location>
</feature>
<dbReference type="Gene3D" id="3.80.10.10">
    <property type="entry name" value="Ribonuclease Inhibitor"/>
    <property type="match status" value="4"/>
</dbReference>
<gene>
    <name evidence="2" type="ORF">ZOSMA_2G03120</name>
</gene>
<dbReference type="Proteomes" id="UP000036987">
    <property type="component" value="Unassembled WGS sequence"/>
</dbReference>
<comment type="caution">
    <text evidence="2">The sequence shown here is derived from an EMBL/GenBank/DDBJ whole genome shotgun (WGS) entry which is preliminary data.</text>
</comment>
<dbReference type="InterPro" id="IPR006553">
    <property type="entry name" value="Leu-rich_rpt_Cys-con_subtyp"/>
</dbReference>
<accession>A0A0K9PDH9</accession>
<organism evidence="2 3">
    <name type="scientific">Zostera marina</name>
    <name type="common">Eelgrass</name>
    <dbReference type="NCBI Taxonomy" id="29655"/>
    <lineage>
        <taxon>Eukaryota</taxon>
        <taxon>Viridiplantae</taxon>
        <taxon>Streptophyta</taxon>
        <taxon>Embryophyta</taxon>
        <taxon>Tracheophyta</taxon>
        <taxon>Spermatophyta</taxon>
        <taxon>Magnoliopsida</taxon>
        <taxon>Liliopsida</taxon>
        <taxon>Zosteraceae</taxon>
        <taxon>Zostera</taxon>
    </lineage>
</organism>
<feature type="compositionally biased region" description="Low complexity" evidence="1">
    <location>
        <begin position="543"/>
        <end position="562"/>
    </location>
</feature>
<dbReference type="PANTHER" id="PTHR12904">
    <property type="match status" value="1"/>
</dbReference>
<evidence type="ECO:0000313" key="2">
    <source>
        <dbReference type="EMBL" id="KMZ66297.1"/>
    </source>
</evidence>
<dbReference type="SUPFAM" id="SSF52047">
    <property type="entry name" value="RNI-like"/>
    <property type="match status" value="1"/>
</dbReference>
<dbReference type="Pfam" id="PF13516">
    <property type="entry name" value="LRR_6"/>
    <property type="match status" value="1"/>
</dbReference>
<dbReference type="OrthoDB" id="550575at2759"/>
<evidence type="ECO:0000313" key="3">
    <source>
        <dbReference type="Proteomes" id="UP000036987"/>
    </source>
</evidence>
<reference evidence="3" key="1">
    <citation type="journal article" date="2016" name="Nature">
        <title>The genome of the seagrass Zostera marina reveals angiosperm adaptation to the sea.</title>
        <authorList>
            <person name="Olsen J.L."/>
            <person name="Rouze P."/>
            <person name="Verhelst B."/>
            <person name="Lin Y.-C."/>
            <person name="Bayer T."/>
            <person name="Collen J."/>
            <person name="Dattolo E."/>
            <person name="De Paoli E."/>
            <person name="Dittami S."/>
            <person name="Maumus F."/>
            <person name="Michel G."/>
            <person name="Kersting A."/>
            <person name="Lauritano C."/>
            <person name="Lohaus R."/>
            <person name="Toepel M."/>
            <person name="Tonon T."/>
            <person name="Vanneste K."/>
            <person name="Amirebrahimi M."/>
            <person name="Brakel J."/>
            <person name="Bostroem C."/>
            <person name="Chovatia M."/>
            <person name="Grimwood J."/>
            <person name="Jenkins J.W."/>
            <person name="Jueterbock A."/>
            <person name="Mraz A."/>
            <person name="Stam W.T."/>
            <person name="Tice H."/>
            <person name="Bornberg-Bauer E."/>
            <person name="Green P.J."/>
            <person name="Pearson G.A."/>
            <person name="Procaccini G."/>
            <person name="Duarte C.M."/>
            <person name="Schmutz J."/>
            <person name="Reusch T.B.H."/>
            <person name="Van de Peer Y."/>
        </authorList>
    </citation>
    <scope>NUCLEOTIDE SEQUENCE [LARGE SCALE GENOMIC DNA]</scope>
    <source>
        <strain evidence="3">cv. Finnish</strain>
    </source>
</reference>
<dbReference type="InterPro" id="IPR051341">
    <property type="entry name" value="Zyg-11_UBL_adapter"/>
</dbReference>
<dbReference type="InterPro" id="IPR032675">
    <property type="entry name" value="LRR_dom_sf"/>
</dbReference>
<protein>
    <submittedName>
        <fullName evidence="2">Leucine-rich repeat family protein</fullName>
    </submittedName>
</protein>
<dbReference type="EMBL" id="LFYR01000981">
    <property type="protein sequence ID" value="KMZ66297.1"/>
    <property type="molecule type" value="Genomic_DNA"/>
</dbReference>
<keyword evidence="3" id="KW-1185">Reference proteome</keyword>
<dbReference type="SMART" id="SM00367">
    <property type="entry name" value="LRR_CC"/>
    <property type="match status" value="3"/>
</dbReference>